<organism evidence="1 2">
    <name type="scientific">Rickettsia amblyommatis str. Ac/Pa</name>
    <dbReference type="NCBI Taxonomy" id="1359164"/>
    <lineage>
        <taxon>Bacteria</taxon>
        <taxon>Pseudomonadati</taxon>
        <taxon>Pseudomonadota</taxon>
        <taxon>Alphaproteobacteria</taxon>
        <taxon>Rickettsiales</taxon>
        <taxon>Rickettsiaceae</taxon>
        <taxon>Rickettsieae</taxon>
        <taxon>Rickettsia</taxon>
        <taxon>spotted fever group</taxon>
    </lineage>
</organism>
<dbReference type="AlphaFoldDB" id="A0A0F3N3D8"/>
<dbReference type="PATRIC" id="fig|1359164.3.peg.1287"/>
<protein>
    <submittedName>
        <fullName evidence="1">Uncharacterized protein</fullName>
    </submittedName>
</protein>
<keyword evidence="2" id="KW-1185">Reference proteome</keyword>
<evidence type="ECO:0000313" key="1">
    <source>
        <dbReference type="EMBL" id="KJV62281.1"/>
    </source>
</evidence>
<accession>A0A0F3N3D8</accession>
<comment type="caution">
    <text evidence="1">The sequence shown here is derived from an EMBL/GenBank/DDBJ whole genome shotgun (WGS) entry which is preliminary data.</text>
</comment>
<evidence type="ECO:0000313" key="2">
    <source>
        <dbReference type="Proteomes" id="UP000033556"/>
    </source>
</evidence>
<reference evidence="1 2" key="1">
    <citation type="submission" date="2015-01" db="EMBL/GenBank/DDBJ databases">
        <title>Genome Sequencing of Rickettsiales.</title>
        <authorList>
            <person name="Daugherty S.C."/>
            <person name="Su Q."/>
            <person name="Abolude K."/>
            <person name="Beier-Sexton M."/>
            <person name="Carlyon J.A."/>
            <person name="Carter R."/>
            <person name="Day N.P."/>
            <person name="Dumler S.J."/>
            <person name="Dyachenko V."/>
            <person name="Godinez A."/>
            <person name="Kurtti T.J."/>
            <person name="Lichay M."/>
            <person name="Mullins K.E."/>
            <person name="Ott S."/>
            <person name="Pappas-Brown V."/>
            <person name="Paris D.H."/>
            <person name="Patel P."/>
            <person name="Richards A.L."/>
            <person name="Sadzewicz L."/>
            <person name="Sears K."/>
            <person name="Seidman D."/>
            <person name="Sengamalay N."/>
            <person name="Stenos J."/>
            <person name="Tallon L.J."/>
            <person name="Vincent G."/>
            <person name="Fraser C.M."/>
            <person name="Munderloh U."/>
            <person name="Dunning-Hotopp J.C."/>
        </authorList>
    </citation>
    <scope>NUCLEOTIDE SEQUENCE [LARGE SCALE GENOMIC DNA]</scope>
    <source>
        <strain evidence="1 2">Ac/Pa</strain>
    </source>
</reference>
<sequence length="42" mass="4837">MKSLHHCHALCSRLAHDDINRFEEMPKIAVINSCRLGSMKEN</sequence>
<name>A0A0F3N3D8_RICAM</name>
<proteinExistence type="predicted"/>
<dbReference type="Proteomes" id="UP000033556">
    <property type="component" value="Unassembled WGS sequence"/>
</dbReference>
<gene>
    <name evidence="1" type="ORF">APHACPA_1303</name>
</gene>
<dbReference type="EMBL" id="LANR01000001">
    <property type="protein sequence ID" value="KJV62281.1"/>
    <property type="molecule type" value="Genomic_DNA"/>
</dbReference>